<reference evidence="1 2" key="1">
    <citation type="submission" date="2020-07" db="EMBL/GenBank/DDBJ databases">
        <title>Sequencing the genomes of 1000 actinobacteria strains.</title>
        <authorList>
            <person name="Klenk H.-P."/>
        </authorList>
    </citation>
    <scope>NUCLEOTIDE SEQUENCE [LARGE SCALE GENOMIC DNA]</scope>
    <source>
        <strain evidence="1 2">DSM 15165</strain>
    </source>
</reference>
<dbReference type="AlphaFoldDB" id="A0A853CU07"/>
<organism evidence="1 2">
    <name type="scientific">Leifsonia shinshuensis</name>
    <dbReference type="NCBI Taxonomy" id="150026"/>
    <lineage>
        <taxon>Bacteria</taxon>
        <taxon>Bacillati</taxon>
        <taxon>Actinomycetota</taxon>
        <taxon>Actinomycetes</taxon>
        <taxon>Micrococcales</taxon>
        <taxon>Microbacteriaceae</taxon>
        <taxon>Leifsonia</taxon>
    </lineage>
</organism>
<evidence type="ECO:0000313" key="2">
    <source>
        <dbReference type="Proteomes" id="UP000578352"/>
    </source>
</evidence>
<dbReference type="Proteomes" id="UP000578352">
    <property type="component" value="Unassembled WGS sequence"/>
</dbReference>
<name>A0A853CU07_9MICO</name>
<dbReference type="RefSeq" id="WP_179606097.1">
    <property type="nucleotide sequence ID" value="NZ_BAABEH010000001.1"/>
</dbReference>
<sequence length="53" mass="5778">MTTLDTRLPDTTGRCPRCHGRTAYPSIVTVDRSPRFTMVCASCGTARDSTGRT</sequence>
<dbReference type="GO" id="GO:0003746">
    <property type="term" value="F:translation elongation factor activity"/>
    <property type="evidence" value="ECO:0007669"/>
    <property type="project" value="UniProtKB-KW"/>
</dbReference>
<keyword evidence="1" id="KW-0648">Protein biosynthesis</keyword>
<keyword evidence="1" id="KW-0251">Elongation factor</keyword>
<comment type="caution">
    <text evidence="1">The sequence shown here is derived from an EMBL/GenBank/DDBJ whole genome shotgun (WGS) entry which is preliminary data.</text>
</comment>
<dbReference type="SUPFAM" id="SSF57783">
    <property type="entry name" value="Zinc beta-ribbon"/>
    <property type="match status" value="1"/>
</dbReference>
<dbReference type="EMBL" id="JACCFL010000001">
    <property type="protein sequence ID" value="NYJ24157.1"/>
    <property type="molecule type" value="Genomic_DNA"/>
</dbReference>
<proteinExistence type="predicted"/>
<accession>A0A853CU07</accession>
<gene>
    <name evidence="1" type="ORF">HNR13_002444</name>
</gene>
<evidence type="ECO:0000313" key="1">
    <source>
        <dbReference type="EMBL" id="NYJ24157.1"/>
    </source>
</evidence>
<protein>
    <submittedName>
        <fullName evidence="1">Transcription elongation factor Elf1</fullName>
    </submittedName>
</protein>